<sequence>MASPFSDRATTAVAAPWCSYLLGVAASLVGTLSLSIVASSSPRRHRRHRHRQCLAFASHRDSEEVTAPFRNIATCRCVQMHDGVLTCHRRLFTIICCLDEKGLLGNGDATEDARSIRRKFSPLQRIPSQVHRLTSSKNTCLMWHIWFFGCFRRYIY</sequence>
<keyword evidence="1" id="KW-0472">Membrane</keyword>
<dbReference type="Proteomes" id="UP001567538">
    <property type="component" value="Unassembled WGS sequence"/>
</dbReference>
<comment type="caution">
    <text evidence="2">The sequence shown here is derived from an EMBL/GenBank/DDBJ whole genome shotgun (WGS) entry which is preliminary data.</text>
</comment>
<gene>
    <name evidence="2" type="ORF">AAHA92_01003</name>
</gene>
<keyword evidence="1" id="KW-1133">Transmembrane helix</keyword>
<evidence type="ECO:0000256" key="1">
    <source>
        <dbReference type="SAM" id="Phobius"/>
    </source>
</evidence>
<keyword evidence="3" id="KW-1185">Reference proteome</keyword>
<protein>
    <submittedName>
        <fullName evidence="2">Uncharacterized protein</fullName>
    </submittedName>
</protein>
<organism evidence="2 3">
    <name type="scientific">Salvia divinorum</name>
    <name type="common">Maria pastora</name>
    <name type="synonym">Diviner's sage</name>
    <dbReference type="NCBI Taxonomy" id="28513"/>
    <lineage>
        <taxon>Eukaryota</taxon>
        <taxon>Viridiplantae</taxon>
        <taxon>Streptophyta</taxon>
        <taxon>Embryophyta</taxon>
        <taxon>Tracheophyta</taxon>
        <taxon>Spermatophyta</taxon>
        <taxon>Magnoliopsida</taxon>
        <taxon>eudicotyledons</taxon>
        <taxon>Gunneridae</taxon>
        <taxon>Pentapetalae</taxon>
        <taxon>asterids</taxon>
        <taxon>lamiids</taxon>
        <taxon>Lamiales</taxon>
        <taxon>Lamiaceae</taxon>
        <taxon>Nepetoideae</taxon>
        <taxon>Mentheae</taxon>
        <taxon>Salviinae</taxon>
        <taxon>Salvia</taxon>
        <taxon>Salvia subgen. Calosphace</taxon>
    </lineage>
</organism>
<reference evidence="2 3" key="1">
    <citation type="submission" date="2024-06" db="EMBL/GenBank/DDBJ databases">
        <title>A chromosome level genome sequence of Diviner's sage (Salvia divinorum).</title>
        <authorList>
            <person name="Ford S.A."/>
            <person name="Ro D.-K."/>
            <person name="Ness R.W."/>
            <person name="Phillips M.A."/>
        </authorList>
    </citation>
    <scope>NUCLEOTIDE SEQUENCE [LARGE SCALE GENOMIC DNA]</scope>
    <source>
        <strain evidence="2">SAF-2024a</strain>
        <tissue evidence="2">Leaf</tissue>
    </source>
</reference>
<name>A0ABD1ILF8_SALDI</name>
<evidence type="ECO:0000313" key="3">
    <source>
        <dbReference type="Proteomes" id="UP001567538"/>
    </source>
</evidence>
<dbReference type="EMBL" id="JBEAFC010000001">
    <property type="protein sequence ID" value="KAL1569535.1"/>
    <property type="molecule type" value="Genomic_DNA"/>
</dbReference>
<proteinExistence type="predicted"/>
<keyword evidence="1" id="KW-0812">Transmembrane</keyword>
<evidence type="ECO:0000313" key="2">
    <source>
        <dbReference type="EMBL" id="KAL1569535.1"/>
    </source>
</evidence>
<accession>A0ABD1ILF8</accession>
<feature type="transmembrane region" description="Helical" evidence="1">
    <location>
        <begin position="20"/>
        <end position="41"/>
    </location>
</feature>
<dbReference type="AlphaFoldDB" id="A0ABD1ILF8"/>